<comment type="caution">
    <text evidence="8">The sequence shown here is derived from an EMBL/GenBank/DDBJ whole genome shotgun (WGS) entry which is preliminary data.</text>
</comment>
<comment type="function">
    <text evidence="4">This protein is involved in the repair of mismatches in DNA. It is required for dam-dependent methyl-directed DNA mismatch repair. May act as a 'molecular matchmaker', a protein that promotes the formation of a stable complex between two or more DNA-binding proteins in an ATP-dependent manner without itself being part of a final effector complex.</text>
</comment>
<dbReference type="InterPro" id="IPR014721">
    <property type="entry name" value="Ribsml_uS5_D2-typ_fold_subgr"/>
</dbReference>
<dbReference type="PANTHER" id="PTHR10073:SF12">
    <property type="entry name" value="DNA MISMATCH REPAIR PROTEIN MLH1"/>
    <property type="match status" value="1"/>
</dbReference>
<dbReference type="InterPro" id="IPR014790">
    <property type="entry name" value="MutL_C"/>
</dbReference>
<evidence type="ECO:0000259" key="7">
    <source>
        <dbReference type="SMART" id="SM01340"/>
    </source>
</evidence>
<feature type="region of interest" description="Disordered" evidence="5">
    <location>
        <begin position="326"/>
        <end position="374"/>
    </location>
</feature>
<dbReference type="InterPro" id="IPR002099">
    <property type="entry name" value="MutL/Mlh/PMS"/>
</dbReference>
<evidence type="ECO:0000259" key="6">
    <source>
        <dbReference type="SMART" id="SM00853"/>
    </source>
</evidence>
<accession>A0ABM9ZVU6</accession>
<evidence type="ECO:0000256" key="5">
    <source>
        <dbReference type="SAM" id="MobiDB-lite"/>
    </source>
</evidence>
<reference evidence="8 9" key="1">
    <citation type="submission" date="2009-12" db="EMBL/GenBank/DDBJ databases">
        <authorList>
            <person name="Shrivastava S."/>
            <person name="Madupu R."/>
            <person name="Durkin A.S."/>
            <person name="Torralba M."/>
            <person name="Methe B."/>
            <person name="Sutton G.G."/>
            <person name="Strausberg R.L."/>
            <person name="Nelson K.E."/>
        </authorList>
    </citation>
    <scope>NUCLEOTIDE SEQUENCE [LARGE SCALE GENOMIC DNA]</scope>
    <source>
        <strain evidence="8 9">W5455</strain>
    </source>
</reference>
<dbReference type="CDD" id="cd00782">
    <property type="entry name" value="MutL_Trans"/>
    <property type="match status" value="1"/>
</dbReference>
<dbReference type="NCBIfam" id="TIGR00585">
    <property type="entry name" value="mutl"/>
    <property type="match status" value="1"/>
</dbReference>
<dbReference type="PANTHER" id="PTHR10073">
    <property type="entry name" value="DNA MISMATCH REPAIR PROTEIN MLH, PMS, MUTL"/>
    <property type="match status" value="1"/>
</dbReference>
<dbReference type="Pfam" id="PF01119">
    <property type="entry name" value="DNA_mis_repair"/>
    <property type="match status" value="1"/>
</dbReference>
<dbReference type="EMBL" id="ADFP01000051">
    <property type="protein sequence ID" value="EFB91031.1"/>
    <property type="molecule type" value="Genomic_DNA"/>
</dbReference>
<name>A0ABM9ZVU6_9BACT</name>
<dbReference type="InterPro" id="IPR042120">
    <property type="entry name" value="MutL_C_dimsub"/>
</dbReference>
<dbReference type="Pfam" id="PF13589">
    <property type="entry name" value="HATPase_c_3"/>
    <property type="match status" value="1"/>
</dbReference>
<keyword evidence="3 4" id="KW-0234">DNA repair</keyword>
<evidence type="ECO:0000313" key="9">
    <source>
        <dbReference type="Proteomes" id="UP000006462"/>
    </source>
</evidence>
<feature type="compositionally biased region" description="Low complexity" evidence="5">
    <location>
        <begin position="347"/>
        <end position="358"/>
    </location>
</feature>
<dbReference type="SUPFAM" id="SSF118116">
    <property type="entry name" value="DNA mismatch repair protein MutL"/>
    <property type="match status" value="1"/>
</dbReference>
<dbReference type="Gene3D" id="3.30.565.10">
    <property type="entry name" value="Histidine kinase-like ATPase, C-terminal domain"/>
    <property type="match status" value="1"/>
</dbReference>
<dbReference type="SMART" id="SM01340">
    <property type="entry name" value="DNA_mis_repair"/>
    <property type="match status" value="1"/>
</dbReference>
<dbReference type="InterPro" id="IPR042121">
    <property type="entry name" value="MutL_C_regsub"/>
</dbReference>
<feature type="compositionally biased region" description="Low complexity" evidence="5">
    <location>
        <begin position="407"/>
        <end position="419"/>
    </location>
</feature>
<dbReference type="Gene3D" id="3.30.1370.100">
    <property type="entry name" value="MutL, C-terminal domain, regulatory subdomain"/>
    <property type="match status" value="1"/>
</dbReference>
<protein>
    <recommendedName>
        <fullName evidence="4">DNA mismatch repair protein MutL</fullName>
    </recommendedName>
</protein>
<feature type="domain" description="DNA mismatch repair protein S5" evidence="7">
    <location>
        <begin position="208"/>
        <end position="317"/>
    </location>
</feature>
<dbReference type="SMART" id="SM00853">
    <property type="entry name" value="MutL_C"/>
    <property type="match status" value="1"/>
</dbReference>
<gene>
    <name evidence="4 8" type="primary">mutL</name>
    <name evidence="8" type="ORF">HMPREF7215_0623</name>
</gene>
<organism evidence="8 9">
    <name type="scientific">Pyramidobacter piscolens W5455</name>
    <dbReference type="NCBI Taxonomy" id="352165"/>
    <lineage>
        <taxon>Bacteria</taxon>
        <taxon>Thermotogati</taxon>
        <taxon>Synergistota</taxon>
        <taxon>Synergistia</taxon>
        <taxon>Synergistales</taxon>
        <taxon>Dethiosulfovibrionaceae</taxon>
        <taxon>Pyramidobacter</taxon>
    </lineage>
</organism>
<feature type="domain" description="MutL C-terminal dimerisation" evidence="6">
    <location>
        <begin position="429"/>
        <end position="564"/>
    </location>
</feature>
<dbReference type="InterPro" id="IPR037198">
    <property type="entry name" value="MutL_C_sf"/>
</dbReference>
<evidence type="ECO:0000256" key="1">
    <source>
        <dbReference type="ARBA" id="ARBA00006082"/>
    </source>
</evidence>
<dbReference type="Pfam" id="PF08676">
    <property type="entry name" value="MutL_C"/>
    <property type="match status" value="1"/>
</dbReference>
<dbReference type="InterPro" id="IPR013507">
    <property type="entry name" value="DNA_mismatch_S5_2-like"/>
</dbReference>
<sequence>MMGIHRLPDGLSRKIAAGEVIERPLSVVKELIENSLDAGATAIDVELEQGGKVLISVKDNGGGIVPEELPLAVEKHATSKISSEADLEAIATLGYRGEALSSVCAVSHFEIYSRRPDLPEGASLHYENGAPRVTAVPLRPGTTVVVKDLFYNLPARRKFLKTAAAEFRRISRLVQDYAFAYPAVAFSLTHDGKNVFKSSGDGGVEKLLARMWGDEPEIRASASETATSSVRLWWQDLGPQSRFQLISFVNGRRVSDAVIRSAIHGFHWATRGNWLVMLALPAEDVDVNVHPAKSEILFRRSGEVYDLVRKAAERLAKGFSDAPILGRVGRMPDSSPSFDAPAESFPAGGTTAQGGSAAWRRPPEREPHPFSRLEEPVFRAASPNAFAARGSQEASGERLPFSSYRQTAPASSSGETSAAESAAPDGKLYLAQLPQGYLVFSTPDGLLIVDPHAAHERVNYERILKACADPRGQEKLIMPIPLPPTLKDDAMANRGKLAELNFAIDEDGSLSRLPVHAKVVGVSPVDLLRSALNAIGERREHSDSLVNVFATKACKASVKLTTRLEAAEAYQLLAELERCDQPNACPHGRPTVLRLTGGALDRHFGRLGL</sequence>
<dbReference type="Proteomes" id="UP000006462">
    <property type="component" value="Unassembled WGS sequence"/>
</dbReference>
<dbReference type="HAMAP" id="MF_00149">
    <property type="entry name" value="DNA_mis_repair"/>
    <property type="match status" value="1"/>
</dbReference>
<keyword evidence="2 4" id="KW-0227">DNA damage</keyword>
<evidence type="ECO:0000256" key="2">
    <source>
        <dbReference type="ARBA" id="ARBA00022763"/>
    </source>
</evidence>
<feature type="compositionally biased region" description="Basic and acidic residues" evidence="5">
    <location>
        <begin position="361"/>
        <end position="374"/>
    </location>
</feature>
<dbReference type="InterPro" id="IPR020568">
    <property type="entry name" value="Ribosomal_Su5_D2-typ_SF"/>
</dbReference>
<dbReference type="Gene3D" id="3.30.230.10">
    <property type="match status" value="1"/>
</dbReference>
<dbReference type="InterPro" id="IPR020667">
    <property type="entry name" value="DNA_mismatch_repair_MutL"/>
</dbReference>
<dbReference type="InterPro" id="IPR036890">
    <property type="entry name" value="HATPase_C_sf"/>
</dbReference>
<evidence type="ECO:0000256" key="3">
    <source>
        <dbReference type="ARBA" id="ARBA00023204"/>
    </source>
</evidence>
<feature type="region of interest" description="Disordered" evidence="5">
    <location>
        <begin position="386"/>
        <end position="419"/>
    </location>
</feature>
<dbReference type="SUPFAM" id="SSF54211">
    <property type="entry name" value="Ribosomal protein S5 domain 2-like"/>
    <property type="match status" value="1"/>
</dbReference>
<dbReference type="Gene3D" id="3.30.1540.20">
    <property type="entry name" value="MutL, C-terminal domain, dimerisation subdomain"/>
    <property type="match status" value="1"/>
</dbReference>
<proteinExistence type="inferred from homology"/>
<dbReference type="InterPro" id="IPR038973">
    <property type="entry name" value="MutL/Mlh/Pms-like"/>
</dbReference>
<comment type="similarity">
    <text evidence="1 4">Belongs to the DNA mismatch repair MutL/HexB family.</text>
</comment>
<keyword evidence="9" id="KW-1185">Reference proteome</keyword>
<dbReference type="SUPFAM" id="SSF55874">
    <property type="entry name" value="ATPase domain of HSP90 chaperone/DNA topoisomerase II/histidine kinase"/>
    <property type="match status" value="1"/>
</dbReference>
<evidence type="ECO:0000313" key="8">
    <source>
        <dbReference type="EMBL" id="EFB91031.1"/>
    </source>
</evidence>
<dbReference type="CDD" id="cd16926">
    <property type="entry name" value="HATPase_MutL-MLH-PMS-like"/>
    <property type="match status" value="1"/>
</dbReference>
<evidence type="ECO:0000256" key="4">
    <source>
        <dbReference type="HAMAP-Rule" id="MF_00149"/>
    </source>
</evidence>